<dbReference type="SMART" id="SM00028">
    <property type="entry name" value="TPR"/>
    <property type="match status" value="2"/>
</dbReference>
<dbReference type="RefSeq" id="WP_319800126.1">
    <property type="nucleotide sequence ID" value="NZ_BAABIP010000007.1"/>
</dbReference>
<dbReference type="Pfam" id="PF13414">
    <property type="entry name" value="TPR_11"/>
    <property type="match status" value="1"/>
</dbReference>
<keyword evidence="2" id="KW-0472">Membrane</keyword>
<protein>
    <submittedName>
        <fullName evidence="3">Tetratricopeptide repeat protein</fullName>
    </submittedName>
</protein>
<evidence type="ECO:0000256" key="1">
    <source>
        <dbReference type="PROSITE-ProRule" id="PRU00339"/>
    </source>
</evidence>
<evidence type="ECO:0000256" key="2">
    <source>
        <dbReference type="SAM" id="Phobius"/>
    </source>
</evidence>
<keyword evidence="1" id="KW-0802">TPR repeat</keyword>
<evidence type="ECO:0000313" key="4">
    <source>
        <dbReference type="Proteomes" id="UP001500141"/>
    </source>
</evidence>
<evidence type="ECO:0000313" key="3">
    <source>
        <dbReference type="EMBL" id="GAA4760496.1"/>
    </source>
</evidence>
<dbReference type="SUPFAM" id="SSF48452">
    <property type="entry name" value="TPR-like"/>
    <property type="match status" value="1"/>
</dbReference>
<name>A0ABP8ZMQ2_9FLAO</name>
<feature type="transmembrane region" description="Helical" evidence="2">
    <location>
        <begin position="129"/>
        <end position="149"/>
    </location>
</feature>
<sequence>MKEIKNIVYLFLFITQTFWAQSAFEKGNALYQKGNYQEAIASYEGIVKSGQESAEVYFNLGNCYYKLNKVAPSIYNFEKASLLSPNDSEIQNNLSFAKKMAIDEITEAPKVGFSKIIADFTSSFHYDTWAWISILCSVLFLIGFVSYYFSSSTGLKRIFFSGMILFLLFLVISIFSGFYEKNRISNDRPAIVFADVISVKSEPNPLSQDAFKLHAGTKVMVLEELGSYKKIQLADLKEGWIEKSAIKEIK</sequence>
<dbReference type="Gene3D" id="2.30.30.40">
    <property type="entry name" value="SH3 Domains"/>
    <property type="match status" value="1"/>
</dbReference>
<gene>
    <name evidence="3" type="ORF">GCM10023230_06760</name>
</gene>
<accession>A0ABP8ZMQ2</accession>
<dbReference type="PROSITE" id="PS50005">
    <property type="entry name" value="TPR"/>
    <property type="match status" value="1"/>
</dbReference>
<dbReference type="EMBL" id="BAABIP010000007">
    <property type="protein sequence ID" value="GAA4760496.1"/>
    <property type="molecule type" value="Genomic_DNA"/>
</dbReference>
<keyword evidence="2" id="KW-0812">Transmembrane</keyword>
<feature type="transmembrane region" description="Helical" evidence="2">
    <location>
        <begin position="158"/>
        <end position="179"/>
    </location>
</feature>
<proteinExistence type="predicted"/>
<dbReference type="Proteomes" id="UP001500141">
    <property type="component" value="Unassembled WGS sequence"/>
</dbReference>
<dbReference type="Gene3D" id="1.25.40.10">
    <property type="entry name" value="Tetratricopeptide repeat domain"/>
    <property type="match status" value="1"/>
</dbReference>
<keyword evidence="2" id="KW-1133">Transmembrane helix</keyword>
<organism evidence="3 4">
    <name type="scientific">Flavobacterium hankyongi</name>
    <dbReference type="NCBI Taxonomy" id="1176532"/>
    <lineage>
        <taxon>Bacteria</taxon>
        <taxon>Pseudomonadati</taxon>
        <taxon>Bacteroidota</taxon>
        <taxon>Flavobacteriia</taxon>
        <taxon>Flavobacteriales</taxon>
        <taxon>Flavobacteriaceae</taxon>
        <taxon>Flavobacterium</taxon>
    </lineage>
</organism>
<reference evidence="4" key="1">
    <citation type="journal article" date="2019" name="Int. J. Syst. Evol. Microbiol.">
        <title>The Global Catalogue of Microorganisms (GCM) 10K type strain sequencing project: providing services to taxonomists for standard genome sequencing and annotation.</title>
        <authorList>
            <consortium name="The Broad Institute Genomics Platform"/>
            <consortium name="The Broad Institute Genome Sequencing Center for Infectious Disease"/>
            <person name="Wu L."/>
            <person name="Ma J."/>
        </authorList>
    </citation>
    <scope>NUCLEOTIDE SEQUENCE [LARGE SCALE GENOMIC DNA]</scope>
    <source>
        <strain evidence="4">JCM 18198</strain>
    </source>
</reference>
<comment type="caution">
    <text evidence="3">The sequence shown here is derived from an EMBL/GenBank/DDBJ whole genome shotgun (WGS) entry which is preliminary data.</text>
</comment>
<feature type="repeat" description="TPR" evidence="1">
    <location>
        <begin position="54"/>
        <end position="87"/>
    </location>
</feature>
<dbReference type="InterPro" id="IPR019734">
    <property type="entry name" value="TPR_rpt"/>
</dbReference>
<keyword evidence="4" id="KW-1185">Reference proteome</keyword>
<dbReference type="InterPro" id="IPR011990">
    <property type="entry name" value="TPR-like_helical_dom_sf"/>
</dbReference>